<keyword evidence="2" id="KW-1185">Reference proteome</keyword>
<accession>A0ABN4MJ09</accession>
<sequence>MHLAGEIASAAEVIFQRRRRFDEQSVASADVVRCFGRVPWFGRSSPATK</sequence>
<name>A0ABN4MJ09_9BURK</name>
<proteinExistence type="predicted"/>
<protein>
    <submittedName>
        <fullName evidence="1">Uncharacterized protein</fullName>
    </submittedName>
</protein>
<organism evidence="1 2">
    <name type="scientific">Collimonas pratensis</name>
    <dbReference type="NCBI Taxonomy" id="279113"/>
    <lineage>
        <taxon>Bacteria</taxon>
        <taxon>Pseudomonadati</taxon>
        <taxon>Pseudomonadota</taxon>
        <taxon>Betaproteobacteria</taxon>
        <taxon>Burkholderiales</taxon>
        <taxon>Oxalobacteraceae</taxon>
        <taxon>Collimonas</taxon>
    </lineage>
</organism>
<gene>
    <name evidence="1" type="ORF">CPter291_4428</name>
</gene>
<reference evidence="1 2" key="1">
    <citation type="submission" date="2015-11" db="EMBL/GenBank/DDBJ databases">
        <title>Exploring the genomic traits of fungus-feeding bacterial genus Collimonas.</title>
        <authorList>
            <person name="Song C."/>
            <person name="Schmidt R."/>
            <person name="de Jager V."/>
            <person name="Krzyzanowska D."/>
            <person name="Jongedijk E."/>
            <person name="Cankar K."/>
            <person name="Beekwilder J."/>
            <person name="van Veen A."/>
            <person name="de Boer W."/>
            <person name="van Veen J.A."/>
            <person name="Garbeva P."/>
        </authorList>
    </citation>
    <scope>NUCLEOTIDE SEQUENCE [LARGE SCALE GENOMIC DNA]</scope>
    <source>
        <strain evidence="1 2">Ter291</strain>
    </source>
</reference>
<evidence type="ECO:0000313" key="2">
    <source>
        <dbReference type="Proteomes" id="UP000074914"/>
    </source>
</evidence>
<dbReference type="Proteomes" id="UP000074914">
    <property type="component" value="Chromosome"/>
</dbReference>
<dbReference type="EMBL" id="CP013236">
    <property type="protein sequence ID" value="AMP16654.1"/>
    <property type="molecule type" value="Genomic_DNA"/>
</dbReference>
<evidence type="ECO:0000313" key="1">
    <source>
        <dbReference type="EMBL" id="AMP16654.1"/>
    </source>
</evidence>